<protein>
    <submittedName>
        <fullName evidence="1">Uncharacterized protein</fullName>
    </submittedName>
</protein>
<dbReference type="Proteomes" id="UP001605036">
    <property type="component" value="Unassembled WGS sequence"/>
</dbReference>
<comment type="caution">
    <text evidence="1">The sequence shown here is derived from an EMBL/GenBank/DDBJ whole genome shotgun (WGS) entry which is preliminary data.</text>
</comment>
<dbReference type="AlphaFoldDB" id="A0ABD1Y5S7"/>
<keyword evidence="2" id="KW-1185">Reference proteome</keyword>
<evidence type="ECO:0000313" key="1">
    <source>
        <dbReference type="EMBL" id="KAL2622023.1"/>
    </source>
</evidence>
<organism evidence="1 2">
    <name type="scientific">Riccia fluitans</name>
    <dbReference type="NCBI Taxonomy" id="41844"/>
    <lineage>
        <taxon>Eukaryota</taxon>
        <taxon>Viridiplantae</taxon>
        <taxon>Streptophyta</taxon>
        <taxon>Embryophyta</taxon>
        <taxon>Marchantiophyta</taxon>
        <taxon>Marchantiopsida</taxon>
        <taxon>Marchantiidae</taxon>
        <taxon>Marchantiales</taxon>
        <taxon>Ricciaceae</taxon>
        <taxon>Riccia</taxon>
    </lineage>
</organism>
<evidence type="ECO:0000313" key="2">
    <source>
        <dbReference type="Proteomes" id="UP001605036"/>
    </source>
</evidence>
<reference evidence="1 2" key="1">
    <citation type="submission" date="2024-09" db="EMBL/GenBank/DDBJ databases">
        <title>Chromosome-scale assembly of Riccia fluitans.</title>
        <authorList>
            <person name="Paukszto L."/>
            <person name="Sawicki J."/>
            <person name="Karawczyk K."/>
            <person name="Piernik-Szablinska J."/>
            <person name="Szczecinska M."/>
            <person name="Mazdziarz M."/>
        </authorList>
    </citation>
    <scope>NUCLEOTIDE SEQUENCE [LARGE SCALE GENOMIC DNA]</scope>
    <source>
        <strain evidence="1">Rf_01</strain>
        <tissue evidence="1">Aerial parts of the thallus</tissue>
    </source>
</reference>
<proteinExistence type="predicted"/>
<sequence length="94" mass="10883">MEMACEMANAQLHRLEQGSRKHRETRVGVQALELTKLRLTNTSNKEVKLLTFRGLRRAGTRVRKARAALLPRRRTETTTNNYLEVANDTRFRSS</sequence>
<name>A0ABD1Y5S7_9MARC</name>
<dbReference type="EMBL" id="JBHFFA010000006">
    <property type="protein sequence ID" value="KAL2622023.1"/>
    <property type="molecule type" value="Genomic_DNA"/>
</dbReference>
<gene>
    <name evidence="1" type="ORF">R1flu_002228</name>
</gene>
<accession>A0ABD1Y5S7</accession>